<evidence type="ECO:0000256" key="3">
    <source>
        <dbReference type="ARBA" id="ARBA00022917"/>
    </source>
</evidence>
<accession>A0A0P7U043</accession>
<dbReference type="AlphaFoldDB" id="A0A0P7U043"/>
<evidence type="ECO:0000313" key="6">
    <source>
        <dbReference type="Proteomes" id="UP000034805"/>
    </source>
</evidence>
<evidence type="ECO:0000256" key="2">
    <source>
        <dbReference type="ARBA" id="ARBA00022540"/>
    </source>
</evidence>
<keyword evidence="2" id="KW-0396">Initiation factor</keyword>
<dbReference type="EMBL" id="JARO02011509">
    <property type="protein sequence ID" value="KPP59850.1"/>
    <property type="molecule type" value="Genomic_DNA"/>
</dbReference>
<organism evidence="5 6">
    <name type="scientific">Scleropages formosus</name>
    <name type="common">Asian bonytongue</name>
    <name type="synonym">Osteoglossum formosum</name>
    <dbReference type="NCBI Taxonomy" id="113540"/>
    <lineage>
        <taxon>Eukaryota</taxon>
        <taxon>Metazoa</taxon>
        <taxon>Chordata</taxon>
        <taxon>Craniata</taxon>
        <taxon>Vertebrata</taxon>
        <taxon>Euteleostomi</taxon>
        <taxon>Actinopterygii</taxon>
        <taxon>Neopterygii</taxon>
        <taxon>Teleostei</taxon>
        <taxon>Osteoglossocephala</taxon>
        <taxon>Osteoglossomorpha</taxon>
        <taxon>Osteoglossiformes</taxon>
        <taxon>Osteoglossidae</taxon>
        <taxon>Scleropages</taxon>
    </lineage>
</organism>
<dbReference type="Proteomes" id="UP000034805">
    <property type="component" value="Unassembled WGS sequence"/>
</dbReference>
<keyword evidence="1" id="KW-0963">Cytoplasm</keyword>
<gene>
    <name evidence="5" type="ORF">Z043_122193</name>
</gene>
<dbReference type="PANTHER" id="PTHR10317">
    <property type="entry name" value="EUKARYOTIC TRANSLATION INITIATION FACTOR 3 SUBUNIT E"/>
    <property type="match status" value="1"/>
</dbReference>
<evidence type="ECO:0000256" key="1">
    <source>
        <dbReference type="ARBA" id="ARBA00022490"/>
    </source>
</evidence>
<sequence>CRILSIKFSDVRANFLFRFLSNMADYDLTTGIAHFLHCHLGFPLLEFFSVKEIYNEKELLQGKLDVVSDTNMVVLPWMETEPVINMFEDTETTKQMPST</sequence>
<feature type="non-terminal residue" evidence="5">
    <location>
        <position position="99"/>
    </location>
</feature>
<evidence type="ECO:0000259" key="4">
    <source>
        <dbReference type="SMART" id="SM01186"/>
    </source>
</evidence>
<dbReference type="GO" id="GO:0005852">
    <property type="term" value="C:eukaryotic translation initiation factor 3 complex"/>
    <property type="evidence" value="ECO:0007669"/>
    <property type="project" value="InterPro"/>
</dbReference>
<dbReference type="SMART" id="SM01186">
    <property type="entry name" value="eIF3_N"/>
    <property type="match status" value="1"/>
</dbReference>
<name>A0A0P7U043_SCLFO</name>
<keyword evidence="3" id="KW-0648">Protein biosynthesis</keyword>
<dbReference type="InterPro" id="IPR016650">
    <property type="entry name" value="eIF3e"/>
</dbReference>
<proteinExistence type="predicted"/>
<dbReference type="STRING" id="113540.ENSSFOP00015067808"/>
<dbReference type="GO" id="GO:0003743">
    <property type="term" value="F:translation initiation factor activity"/>
    <property type="evidence" value="ECO:0007669"/>
    <property type="project" value="UniProtKB-KW"/>
</dbReference>
<reference evidence="5 6" key="1">
    <citation type="submission" date="2015-08" db="EMBL/GenBank/DDBJ databases">
        <title>The genome of the Asian arowana (Scleropages formosus).</title>
        <authorList>
            <person name="Tan M.H."/>
            <person name="Gan H.M."/>
            <person name="Croft L.J."/>
            <person name="Austin C.M."/>
        </authorList>
    </citation>
    <scope>NUCLEOTIDE SEQUENCE [LARGE SCALE GENOMIC DNA]</scope>
    <source>
        <strain evidence="5">Aro1</strain>
    </source>
</reference>
<dbReference type="InterPro" id="IPR019010">
    <property type="entry name" value="eIF3e_N"/>
</dbReference>
<protein>
    <recommendedName>
        <fullName evidence="4">Eukaryotic translation initiation factor 3 subunit E N-terminal domain-containing protein</fullName>
    </recommendedName>
</protein>
<feature type="domain" description="Eukaryotic translation initiation factor 3 subunit E N-terminal" evidence="4">
    <location>
        <begin position="27"/>
        <end position="98"/>
    </location>
</feature>
<feature type="non-terminal residue" evidence="5">
    <location>
        <position position="1"/>
    </location>
</feature>
<dbReference type="Pfam" id="PF09440">
    <property type="entry name" value="eIF3_N"/>
    <property type="match status" value="1"/>
</dbReference>
<comment type="caution">
    <text evidence="5">The sequence shown here is derived from an EMBL/GenBank/DDBJ whole genome shotgun (WGS) entry which is preliminary data.</text>
</comment>
<evidence type="ECO:0000313" key="5">
    <source>
        <dbReference type="EMBL" id="KPP59850.1"/>
    </source>
</evidence>